<dbReference type="AlphaFoldDB" id="A0AAE1XFR8"/>
<dbReference type="SUPFAM" id="SSF57802">
    <property type="entry name" value="Rubredoxin-like"/>
    <property type="match status" value="1"/>
</dbReference>
<reference evidence="5" key="2">
    <citation type="journal article" date="2024" name="Plant">
        <title>Genomic evolution and insights into agronomic trait innovations of Sesamum species.</title>
        <authorList>
            <person name="Miao H."/>
            <person name="Wang L."/>
            <person name="Qu L."/>
            <person name="Liu H."/>
            <person name="Sun Y."/>
            <person name="Le M."/>
            <person name="Wang Q."/>
            <person name="Wei S."/>
            <person name="Zheng Y."/>
            <person name="Lin W."/>
            <person name="Duan Y."/>
            <person name="Cao H."/>
            <person name="Xiong S."/>
            <person name="Wang X."/>
            <person name="Wei L."/>
            <person name="Li C."/>
            <person name="Ma Q."/>
            <person name="Ju M."/>
            <person name="Zhao R."/>
            <person name="Li G."/>
            <person name="Mu C."/>
            <person name="Tian Q."/>
            <person name="Mei H."/>
            <person name="Zhang T."/>
            <person name="Gao T."/>
            <person name="Zhang H."/>
        </authorList>
    </citation>
    <scope>NUCLEOTIDE SEQUENCE</scope>
    <source>
        <strain evidence="5">K16</strain>
    </source>
</reference>
<evidence type="ECO:0000256" key="1">
    <source>
        <dbReference type="ARBA" id="ARBA00022723"/>
    </source>
</evidence>
<evidence type="ECO:0000313" key="5">
    <source>
        <dbReference type="EMBL" id="KAK4410593.1"/>
    </source>
</evidence>
<evidence type="ECO:0000256" key="3">
    <source>
        <dbReference type="ARBA" id="ARBA00061018"/>
    </source>
</evidence>
<dbReference type="PROSITE" id="PS51359">
    <property type="entry name" value="COX5B_2"/>
    <property type="match status" value="1"/>
</dbReference>
<dbReference type="EMBL" id="JACGWL010000001">
    <property type="protein sequence ID" value="KAK4410593.1"/>
    <property type="molecule type" value="Genomic_DNA"/>
</dbReference>
<dbReference type="CDD" id="cd00924">
    <property type="entry name" value="Cyt_c_Oxidase_Vb"/>
    <property type="match status" value="1"/>
</dbReference>
<sequence>MCLVGNVTAKRVEDVMPIATGHEREELEAELQGKDILEINYPAGPFGTKEAPAVIKSYYDKRIVGCPGAEGEDEHDVVWFWLEKGKPHECPVCSQYFVADLLMDMEMMRMVIITKYTQQFAARIRSGDRMSELCNILQQGLPDIGTGKYYYISTGWLNNCFAKELTQSGSEECLRGGHFGGVLGSICILPHCKRRGLVPSDPHPCPWPFPHLPMPAGDFHWPFVHPPMPSGGFKWTTPHPLTRPLASNGLRFIGRSFTRQCPPVTSTGLHIGHKFSPMPSSGFK</sequence>
<accession>A0AAE1XFR8</accession>
<keyword evidence="2 4" id="KW-0862">Zinc</keyword>
<evidence type="ECO:0000256" key="4">
    <source>
        <dbReference type="PIRSR" id="PIRSR602124-2"/>
    </source>
</evidence>
<name>A0AAE1XFR8_9LAMI</name>
<protein>
    <submittedName>
        <fullName evidence="5">Cytochrome c oxidase subunitb-1, mitochondrial</fullName>
    </submittedName>
</protein>
<reference evidence="5" key="1">
    <citation type="submission" date="2020-06" db="EMBL/GenBank/DDBJ databases">
        <authorList>
            <person name="Li T."/>
            <person name="Hu X."/>
            <person name="Zhang T."/>
            <person name="Song X."/>
            <person name="Zhang H."/>
            <person name="Dai N."/>
            <person name="Sheng W."/>
            <person name="Hou X."/>
            <person name="Wei L."/>
        </authorList>
    </citation>
    <scope>NUCLEOTIDE SEQUENCE</scope>
    <source>
        <strain evidence="5">K16</strain>
        <tissue evidence="5">Leaf</tissue>
    </source>
</reference>
<dbReference type="Gene3D" id="2.60.11.10">
    <property type="entry name" value="Cytochrome c oxidase, subunit Vb"/>
    <property type="match status" value="1"/>
</dbReference>
<dbReference type="Pfam" id="PF01215">
    <property type="entry name" value="COX5B"/>
    <property type="match status" value="1"/>
</dbReference>
<dbReference type="GO" id="GO:0045277">
    <property type="term" value="C:respiratory chain complex IV"/>
    <property type="evidence" value="ECO:0007669"/>
    <property type="project" value="InterPro"/>
</dbReference>
<proteinExistence type="inferred from homology"/>
<evidence type="ECO:0000256" key="2">
    <source>
        <dbReference type="ARBA" id="ARBA00022833"/>
    </source>
</evidence>
<dbReference type="FunFam" id="2.60.11.10:FF:000002">
    <property type="entry name" value="Cytochrome c oxidase subunit Vb"/>
    <property type="match status" value="1"/>
</dbReference>
<feature type="binding site" evidence="4">
    <location>
        <position position="66"/>
    </location>
    <ligand>
        <name>Zn(2+)</name>
        <dbReference type="ChEBI" id="CHEBI:29105"/>
    </ligand>
</feature>
<dbReference type="InterPro" id="IPR002124">
    <property type="entry name" value="Cyt_c_oxidase_su5b"/>
</dbReference>
<organism evidence="5 6">
    <name type="scientific">Sesamum angolense</name>
    <dbReference type="NCBI Taxonomy" id="2727404"/>
    <lineage>
        <taxon>Eukaryota</taxon>
        <taxon>Viridiplantae</taxon>
        <taxon>Streptophyta</taxon>
        <taxon>Embryophyta</taxon>
        <taxon>Tracheophyta</taxon>
        <taxon>Spermatophyta</taxon>
        <taxon>Magnoliopsida</taxon>
        <taxon>eudicotyledons</taxon>
        <taxon>Gunneridae</taxon>
        <taxon>Pentapetalae</taxon>
        <taxon>asterids</taxon>
        <taxon>lamiids</taxon>
        <taxon>Lamiales</taxon>
        <taxon>Pedaliaceae</taxon>
        <taxon>Sesamum</taxon>
    </lineage>
</organism>
<dbReference type="GO" id="GO:0006123">
    <property type="term" value="P:mitochondrial electron transport, cytochrome c to oxygen"/>
    <property type="evidence" value="ECO:0007669"/>
    <property type="project" value="InterPro"/>
</dbReference>
<dbReference type="GO" id="GO:0046872">
    <property type="term" value="F:metal ion binding"/>
    <property type="evidence" value="ECO:0007669"/>
    <property type="project" value="UniProtKB-KW"/>
</dbReference>
<evidence type="ECO:0000313" key="6">
    <source>
        <dbReference type="Proteomes" id="UP001289374"/>
    </source>
</evidence>
<dbReference type="PANTHER" id="PTHR10122">
    <property type="entry name" value="CYTOCHROME C OXIDASE SUBUNIT 5B, MITOCHONDRIAL"/>
    <property type="match status" value="1"/>
</dbReference>
<comment type="similarity">
    <text evidence="3">Belongs to the cytochrome c oxidase subunit 5B (TC 3.D.4.11) family.</text>
</comment>
<gene>
    <name evidence="5" type="ORF">Sango_0132300</name>
</gene>
<comment type="caution">
    <text evidence="5">The sequence shown here is derived from an EMBL/GenBank/DDBJ whole genome shotgun (WGS) entry which is preliminary data.</text>
</comment>
<dbReference type="Proteomes" id="UP001289374">
    <property type="component" value="Unassembled WGS sequence"/>
</dbReference>
<feature type="binding site" evidence="4">
    <location>
        <position position="93"/>
    </location>
    <ligand>
        <name>Zn(2+)</name>
        <dbReference type="ChEBI" id="CHEBI:29105"/>
    </ligand>
</feature>
<feature type="binding site" evidence="4">
    <location>
        <position position="90"/>
    </location>
    <ligand>
        <name>Zn(2+)</name>
        <dbReference type="ChEBI" id="CHEBI:29105"/>
    </ligand>
</feature>
<keyword evidence="1 4" id="KW-0479">Metal-binding</keyword>
<feature type="binding site" evidence="4">
    <location>
        <position position="75"/>
    </location>
    <ligand>
        <name>Zn(2+)</name>
        <dbReference type="ChEBI" id="CHEBI:29105"/>
    </ligand>
</feature>
<dbReference type="GO" id="GO:0005740">
    <property type="term" value="C:mitochondrial envelope"/>
    <property type="evidence" value="ECO:0007669"/>
    <property type="project" value="InterPro"/>
</dbReference>
<dbReference type="PANTHER" id="PTHR10122:SF0">
    <property type="entry name" value="CYTOCHROME C OXIDASE SUBUNIT 5B, ISOFORM A-RELATED"/>
    <property type="match status" value="1"/>
</dbReference>
<dbReference type="InterPro" id="IPR036972">
    <property type="entry name" value="Cyt_c_oxidase_su5b_sf"/>
</dbReference>
<keyword evidence="6" id="KW-1185">Reference proteome</keyword>